<organism evidence="1 2">
    <name type="scientific">Fusicatenibacter saccharivorans</name>
    <dbReference type="NCBI Taxonomy" id="1150298"/>
    <lineage>
        <taxon>Bacteria</taxon>
        <taxon>Bacillati</taxon>
        <taxon>Bacillota</taxon>
        <taxon>Clostridia</taxon>
        <taxon>Lachnospirales</taxon>
        <taxon>Lachnospiraceae</taxon>
        <taxon>Fusicatenibacter</taxon>
    </lineage>
</organism>
<evidence type="ECO:0000313" key="2">
    <source>
        <dbReference type="Proteomes" id="UP000737612"/>
    </source>
</evidence>
<sequence>MGRGLHGIDVILYEKNRVGTDEFNRPIYDELPEVVPDVLVGEPTSTEVLDTLNITGKKLVYTLAIPKGDTHDWKDRKVEFFGKKFRTFGEPIEGIEDMMPLRWNKKVQVERYE</sequence>
<gene>
    <name evidence="1" type="ORF">JTJ23_12880</name>
</gene>
<dbReference type="EMBL" id="JAFHBD010000063">
    <property type="protein sequence ID" value="MBN2954451.1"/>
    <property type="molecule type" value="Genomic_DNA"/>
</dbReference>
<comment type="caution">
    <text evidence="1">The sequence shown here is derived from an EMBL/GenBank/DDBJ whole genome shotgun (WGS) entry which is preliminary data.</text>
</comment>
<accession>A0A938ZCS7</accession>
<evidence type="ECO:0000313" key="1">
    <source>
        <dbReference type="EMBL" id="MBN2954451.1"/>
    </source>
</evidence>
<name>A0A938ZCS7_9FIRM</name>
<evidence type="ECO:0008006" key="3">
    <source>
        <dbReference type="Google" id="ProtNLM"/>
    </source>
</evidence>
<dbReference type="AlphaFoldDB" id="A0A938ZCS7"/>
<dbReference type="Proteomes" id="UP000737612">
    <property type="component" value="Unassembled WGS sequence"/>
</dbReference>
<protein>
    <recommendedName>
        <fullName evidence="3">Phage protein</fullName>
    </recommendedName>
</protein>
<reference evidence="1" key="1">
    <citation type="submission" date="2021-02" db="EMBL/GenBank/DDBJ databases">
        <title>Metagenome-assembled genomes from human diarrheal sample B26.</title>
        <authorList>
            <person name="Ateba T.P."/>
            <person name="Alayande K.A."/>
            <person name="Mwanza M."/>
        </authorList>
    </citation>
    <scope>NUCLEOTIDE SEQUENCE</scope>
    <source>
        <strain evidence="1">06WH</strain>
    </source>
</reference>
<proteinExistence type="predicted"/>